<keyword evidence="3" id="KW-1185">Reference proteome</keyword>
<protein>
    <submittedName>
        <fullName evidence="2">Uncharacterized protein</fullName>
    </submittedName>
</protein>
<dbReference type="RefSeq" id="WP_118276897.1">
    <property type="nucleotide sequence ID" value="NZ_AP019695.1"/>
</dbReference>
<dbReference type="AlphaFoldDB" id="A0A6N4TFR7"/>
<organism evidence="2 3">
    <name type="scientific">Amedibacterium intestinale</name>
    <dbReference type="NCBI Taxonomy" id="2583452"/>
    <lineage>
        <taxon>Bacteria</taxon>
        <taxon>Bacillati</taxon>
        <taxon>Bacillota</taxon>
        <taxon>Erysipelotrichia</taxon>
        <taxon>Erysipelotrichales</taxon>
        <taxon>Erysipelotrichaceae</taxon>
        <taxon>Amedibacterium</taxon>
    </lineage>
</organism>
<dbReference type="Proteomes" id="UP000464754">
    <property type="component" value="Chromosome"/>
</dbReference>
<feature type="region of interest" description="Disordered" evidence="1">
    <location>
        <begin position="42"/>
        <end position="61"/>
    </location>
</feature>
<evidence type="ECO:0000313" key="3">
    <source>
        <dbReference type="Proteomes" id="UP000464754"/>
    </source>
</evidence>
<gene>
    <name evidence="2" type="ORF">Aargi30884_07130</name>
</gene>
<evidence type="ECO:0000256" key="1">
    <source>
        <dbReference type="SAM" id="MobiDB-lite"/>
    </source>
</evidence>
<accession>A0A6N4TFR7</accession>
<evidence type="ECO:0000313" key="2">
    <source>
        <dbReference type="EMBL" id="BBK21810.1"/>
    </source>
</evidence>
<reference evidence="3" key="1">
    <citation type="submission" date="2019-05" db="EMBL/GenBank/DDBJ databases">
        <title>Complete genome sequencing of Absiella argi strain JCM 30884.</title>
        <authorList>
            <person name="Sakamoto M."/>
            <person name="Murakami T."/>
            <person name="Mori H."/>
        </authorList>
    </citation>
    <scope>NUCLEOTIDE SEQUENCE [LARGE SCALE GENOMIC DNA]</scope>
    <source>
        <strain evidence="3">JCM 30884</strain>
    </source>
</reference>
<dbReference type="EMBL" id="AP019695">
    <property type="protein sequence ID" value="BBK21810.1"/>
    <property type="molecule type" value="Genomic_DNA"/>
</dbReference>
<dbReference type="KEGG" id="aarg:Aargi30884_07130"/>
<name>A0A6N4TFR7_9FIRM</name>
<proteinExistence type="predicted"/>
<sequence>MNNRKHYRSPKVQEDLYQYEMGIELGADVEMEKQKHQKLYEEQGLHDQMNVHMDTDKMKKE</sequence>